<proteinExistence type="predicted"/>
<protein>
    <submittedName>
        <fullName evidence="1">Uncharacterized protein</fullName>
    </submittedName>
</protein>
<accession>A0A9J6GZH5</accession>
<comment type="caution">
    <text evidence="1">The sequence shown here is derived from an EMBL/GenBank/DDBJ whole genome shotgun (WGS) entry which is preliminary data.</text>
</comment>
<keyword evidence="2" id="KW-1185">Reference proteome</keyword>
<dbReference type="Proteomes" id="UP000821853">
    <property type="component" value="Chromosome 9"/>
</dbReference>
<sequence>MEDCLTRSKSRRKDADGITHKFCRALCQAGILLHQTDGTLGSLFRDTCTAARTMPSSTQMYRKYLPEVYEHDHEKIKEAVKNRTISLTIDETPELRGRPAVVALVTLRRRGTWPLDLDG</sequence>
<dbReference type="OMA" id="GITHKFC"/>
<dbReference type="VEuPathDB" id="VectorBase:HLOH_058986"/>
<dbReference type="EMBL" id="JABSTR010000011">
    <property type="protein sequence ID" value="KAH9380853.1"/>
    <property type="molecule type" value="Genomic_DNA"/>
</dbReference>
<dbReference type="OrthoDB" id="6626348at2759"/>
<evidence type="ECO:0000313" key="2">
    <source>
        <dbReference type="Proteomes" id="UP000821853"/>
    </source>
</evidence>
<evidence type="ECO:0000313" key="1">
    <source>
        <dbReference type="EMBL" id="KAH9380853.1"/>
    </source>
</evidence>
<name>A0A9J6GZH5_HAELO</name>
<reference evidence="1 2" key="1">
    <citation type="journal article" date="2020" name="Cell">
        <title>Large-Scale Comparative Analyses of Tick Genomes Elucidate Their Genetic Diversity and Vector Capacities.</title>
        <authorList>
            <consortium name="Tick Genome and Microbiome Consortium (TIGMIC)"/>
            <person name="Jia N."/>
            <person name="Wang J."/>
            <person name="Shi W."/>
            <person name="Du L."/>
            <person name="Sun Y."/>
            <person name="Zhan W."/>
            <person name="Jiang J.F."/>
            <person name="Wang Q."/>
            <person name="Zhang B."/>
            <person name="Ji P."/>
            <person name="Bell-Sakyi L."/>
            <person name="Cui X.M."/>
            <person name="Yuan T.T."/>
            <person name="Jiang B.G."/>
            <person name="Yang W.F."/>
            <person name="Lam T.T."/>
            <person name="Chang Q.C."/>
            <person name="Ding S.J."/>
            <person name="Wang X.J."/>
            <person name="Zhu J.G."/>
            <person name="Ruan X.D."/>
            <person name="Zhao L."/>
            <person name="Wei J.T."/>
            <person name="Ye R.Z."/>
            <person name="Que T.C."/>
            <person name="Du C.H."/>
            <person name="Zhou Y.H."/>
            <person name="Cheng J.X."/>
            <person name="Dai P.F."/>
            <person name="Guo W.B."/>
            <person name="Han X.H."/>
            <person name="Huang E.J."/>
            <person name="Li L.F."/>
            <person name="Wei W."/>
            <person name="Gao Y.C."/>
            <person name="Liu J.Z."/>
            <person name="Shao H.Z."/>
            <person name="Wang X."/>
            <person name="Wang C.C."/>
            <person name="Yang T.C."/>
            <person name="Huo Q.B."/>
            <person name="Li W."/>
            <person name="Chen H.Y."/>
            <person name="Chen S.E."/>
            <person name="Zhou L.G."/>
            <person name="Ni X.B."/>
            <person name="Tian J.H."/>
            <person name="Sheng Y."/>
            <person name="Liu T."/>
            <person name="Pan Y.S."/>
            <person name="Xia L.Y."/>
            <person name="Li J."/>
            <person name="Zhao F."/>
            <person name="Cao W.C."/>
        </authorList>
    </citation>
    <scope>NUCLEOTIDE SEQUENCE [LARGE SCALE GENOMIC DNA]</scope>
    <source>
        <strain evidence="1">HaeL-2018</strain>
    </source>
</reference>
<dbReference type="AlphaFoldDB" id="A0A9J6GZH5"/>
<organism evidence="1 2">
    <name type="scientific">Haemaphysalis longicornis</name>
    <name type="common">Bush tick</name>
    <dbReference type="NCBI Taxonomy" id="44386"/>
    <lineage>
        <taxon>Eukaryota</taxon>
        <taxon>Metazoa</taxon>
        <taxon>Ecdysozoa</taxon>
        <taxon>Arthropoda</taxon>
        <taxon>Chelicerata</taxon>
        <taxon>Arachnida</taxon>
        <taxon>Acari</taxon>
        <taxon>Parasitiformes</taxon>
        <taxon>Ixodida</taxon>
        <taxon>Ixodoidea</taxon>
        <taxon>Ixodidae</taxon>
        <taxon>Haemaphysalinae</taxon>
        <taxon>Haemaphysalis</taxon>
    </lineage>
</organism>
<gene>
    <name evidence="1" type="ORF">HPB48_017759</name>
</gene>